<dbReference type="GO" id="GO:0004896">
    <property type="term" value="F:cytokine receptor activity"/>
    <property type="evidence" value="ECO:0007669"/>
    <property type="project" value="TreeGrafter"/>
</dbReference>
<dbReference type="GO" id="GO:0009897">
    <property type="term" value="C:external side of plasma membrane"/>
    <property type="evidence" value="ECO:0007669"/>
    <property type="project" value="TreeGrafter"/>
</dbReference>
<dbReference type="PANTHER" id="PTHR23037:SF45">
    <property type="entry name" value="INTERLEUKIN 13 RECEPTOR SUBUNIT ALPHA 2"/>
    <property type="match status" value="1"/>
</dbReference>
<feature type="domain" description="Type I cytokine receptor cytokine-binding" evidence="10">
    <location>
        <begin position="135"/>
        <end position="227"/>
    </location>
</feature>
<organism evidence="11 12">
    <name type="scientific">Alosa alosa</name>
    <name type="common">allis shad</name>
    <dbReference type="NCBI Taxonomy" id="278164"/>
    <lineage>
        <taxon>Eukaryota</taxon>
        <taxon>Metazoa</taxon>
        <taxon>Chordata</taxon>
        <taxon>Craniata</taxon>
        <taxon>Vertebrata</taxon>
        <taxon>Euteleostomi</taxon>
        <taxon>Actinopterygii</taxon>
        <taxon>Neopterygii</taxon>
        <taxon>Teleostei</taxon>
        <taxon>Clupei</taxon>
        <taxon>Clupeiformes</taxon>
        <taxon>Clupeoidei</taxon>
        <taxon>Clupeidae</taxon>
        <taxon>Alosa</taxon>
    </lineage>
</organism>
<dbReference type="Pfam" id="PF09240">
    <property type="entry name" value="IL6Ra-bind"/>
    <property type="match status" value="1"/>
</dbReference>
<comment type="caution">
    <text evidence="11">The sequence shown here is derived from an EMBL/GenBank/DDBJ whole genome shotgun (WGS) entry which is preliminary data.</text>
</comment>
<keyword evidence="7" id="KW-0325">Glycoprotein</keyword>
<evidence type="ECO:0000256" key="6">
    <source>
        <dbReference type="ARBA" id="ARBA00023170"/>
    </source>
</evidence>
<protein>
    <recommendedName>
        <fullName evidence="10">Type I cytokine receptor cytokine-binding domain-containing protein</fullName>
    </recommendedName>
</protein>
<dbReference type="PANTHER" id="PTHR23037">
    <property type="entry name" value="CYTOKINE RECEPTOR"/>
    <property type="match status" value="1"/>
</dbReference>
<evidence type="ECO:0000259" key="10">
    <source>
        <dbReference type="Pfam" id="PF09240"/>
    </source>
</evidence>
<evidence type="ECO:0000256" key="1">
    <source>
        <dbReference type="ARBA" id="ARBA00004479"/>
    </source>
</evidence>
<keyword evidence="3 9" id="KW-0732">Signal</keyword>
<evidence type="ECO:0000256" key="5">
    <source>
        <dbReference type="ARBA" id="ARBA00023136"/>
    </source>
</evidence>
<name>A0AAV6HB31_9TELE</name>
<dbReference type="InterPro" id="IPR015321">
    <property type="entry name" value="TypeI_recpt_CBD"/>
</dbReference>
<accession>A0AAV6HB31</accession>
<keyword evidence="4 8" id="KW-1133">Transmembrane helix</keyword>
<sequence length="398" mass="45320">MKVSSVVLVVITTYTWMCHAKVTSVEPPDNVTVSDLGLLGQLMILWSPPASLQNVTDCAVRYQLEYFNTYRNQWRGVRTFRTSLRAQFDLERDVQVKLRTMLRGKCTGGVERSSSTLELVWPPHLAGAVGSRVQDFSCVFHMKEYMECTWDRGPDEPPHSKHFLYYWHSGLESVAECPEYIPQSGDRKGCLFPRDTVKEFTDFNVCVNGSSPVGPIRPAYFNMQVQNYVKPGLVESVTLEAVEEGEEVVLEWRPTEGHIPPHCLEYEVMSEHTNQDGTIWTMVNVTEDTSLVLPAKQQSCARVRSHVHKYCSGSSFWSDWTQWHCLPVASIQAKVSPAMDIALICVLVASAAAMLSLCMSLWMFRKMWMKRSEQKMLNSSLFWENQQHLKLSPALSHP</sequence>
<keyword evidence="2 8" id="KW-0812">Transmembrane</keyword>
<feature type="transmembrane region" description="Helical" evidence="8">
    <location>
        <begin position="341"/>
        <end position="364"/>
    </location>
</feature>
<dbReference type="InterPro" id="IPR013783">
    <property type="entry name" value="Ig-like_fold"/>
</dbReference>
<dbReference type="Gene3D" id="2.60.40.10">
    <property type="entry name" value="Immunoglobulins"/>
    <property type="match status" value="3"/>
</dbReference>
<keyword evidence="6" id="KW-0675">Receptor</keyword>
<evidence type="ECO:0000256" key="8">
    <source>
        <dbReference type="SAM" id="Phobius"/>
    </source>
</evidence>
<evidence type="ECO:0000313" key="12">
    <source>
        <dbReference type="Proteomes" id="UP000823561"/>
    </source>
</evidence>
<dbReference type="Proteomes" id="UP000823561">
    <property type="component" value="Chromosome 2"/>
</dbReference>
<evidence type="ECO:0000256" key="9">
    <source>
        <dbReference type="SAM" id="SignalP"/>
    </source>
</evidence>
<dbReference type="AlphaFoldDB" id="A0AAV6HB31"/>
<evidence type="ECO:0000256" key="4">
    <source>
        <dbReference type="ARBA" id="ARBA00022989"/>
    </source>
</evidence>
<dbReference type="InterPro" id="IPR036116">
    <property type="entry name" value="FN3_sf"/>
</dbReference>
<reference evidence="11" key="1">
    <citation type="submission" date="2020-10" db="EMBL/GenBank/DDBJ databases">
        <title>Chromosome-scale genome assembly of the Allis shad, Alosa alosa.</title>
        <authorList>
            <person name="Margot Z."/>
            <person name="Christophe K."/>
            <person name="Cabau C."/>
            <person name="Louis A."/>
            <person name="Berthelot C."/>
            <person name="Parey E."/>
            <person name="Roest Crollius H."/>
            <person name="Montfort J."/>
            <person name="Robinson-Rechavi M."/>
            <person name="Bucao C."/>
            <person name="Bouchez O."/>
            <person name="Gislard M."/>
            <person name="Lluch J."/>
            <person name="Milhes M."/>
            <person name="Lampietro C."/>
            <person name="Lopez Roques C."/>
            <person name="Donnadieu C."/>
            <person name="Braasch I."/>
            <person name="Desvignes T."/>
            <person name="Postlethwait J."/>
            <person name="Bobe J."/>
            <person name="Guiguen Y."/>
        </authorList>
    </citation>
    <scope>NUCLEOTIDE SEQUENCE</scope>
    <source>
        <strain evidence="11">M-15738</strain>
        <tissue evidence="11">Blood</tissue>
    </source>
</reference>
<evidence type="ECO:0000256" key="7">
    <source>
        <dbReference type="ARBA" id="ARBA00023180"/>
    </source>
</evidence>
<comment type="subcellular location">
    <subcellularLocation>
        <location evidence="1">Membrane</location>
        <topology evidence="1">Single-pass type I membrane protein</topology>
    </subcellularLocation>
</comment>
<evidence type="ECO:0000313" key="11">
    <source>
        <dbReference type="EMBL" id="KAG5284350.1"/>
    </source>
</evidence>
<proteinExistence type="predicted"/>
<gene>
    <name evidence="11" type="ORF">AALO_G00025750</name>
</gene>
<feature type="signal peptide" evidence="9">
    <location>
        <begin position="1"/>
        <end position="20"/>
    </location>
</feature>
<evidence type="ECO:0000256" key="3">
    <source>
        <dbReference type="ARBA" id="ARBA00022729"/>
    </source>
</evidence>
<dbReference type="SUPFAM" id="SSF49265">
    <property type="entry name" value="Fibronectin type III"/>
    <property type="match status" value="3"/>
</dbReference>
<feature type="chain" id="PRO_5043921786" description="Type I cytokine receptor cytokine-binding domain-containing protein" evidence="9">
    <location>
        <begin position="21"/>
        <end position="398"/>
    </location>
</feature>
<keyword evidence="5 8" id="KW-0472">Membrane</keyword>
<keyword evidence="12" id="KW-1185">Reference proteome</keyword>
<evidence type="ECO:0000256" key="2">
    <source>
        <dbReference type="ARBA" id="ARBA00022692"/>
    </source>
</evidence>
<dbReference type="EMBL" id="JADWDJ010000002">
    <property type="protein sequence ID" value="KAG5284350.1"/>
    <property type="molecule type" value="Genomic_DNA"/>
</dbReference>